<feature type="transmembrane region" description="Helical" evidence="2">
    <location>
        <begin position="335"/>
        <end position="356"/>
    </location>
</feature>
<dbReference type="Proteomes" id="UP000672097">
    <property type="component" value="Unassembled WGS sequence"/>
</dbReference>
<dbReference type="PANTHER" id="PTHR32309:SF13">
    <property type="entry name" value="FERRIC ENTEROBACTIN TRANSPORT PROTEIN FEPE"/>
    <property type="match status" value="1"/>
</dbReference>
<evidence type="ECO:0000313" key="4">
    <source>
        <dbReference type="Proteomes" id="UP000672097"/>
    </source>
</evidence>
<evidence type="ECO:0000313" key="3">
    <source>
        <dbReference type="EMBL" id="MBQ0933773.1"/>
    </source>
</evidence>
<name>A0ABS5DRK9_9BURK</name>
<comment type="caution">
    <text evidence="3">The sequence shown here is derived from an EMBL/GenBank/DDBJ whole genome shotgun (WGS) entry which is preliminary data.</text>
</comment>
<protein>
    <submittedName>
        <fullName evidence="3">Capsular biosynthesis protein</fullName>
    </submittedName>
</protein>
<dbReference type="PANTHER" id="PTHR32309">
    <property type="entry name" value="TYROSINE-PROTEIN KINASE"/>
    <property type="match status" value="1"/>
</dbReference>
<gene>
    <name evidence="3" type="ORF">KAK11_00425</name>
</gene>
<feature type="coiled-coil region" evidence="1">
    <location>
        <begin position="173"/>
        <end position="200"/>
    </location>
</feature>
<keyword evidence="4" id="KW-1185">Reference proteome</keyword>
<organism evidence="3 4">
    <name type="scientific">Ideonella paludis</name>
    <dbReference type="NCBI Taxonomy" id="1233411"/>
    <lineage>
        <taxon>Bacteria</taxon>
        <taxon>Pseudomonadati</taxon>
        <taxon>Pseudomonadota</taxon>
        <taxon>Betaproteobacteria</taxon>
        <taxon>Burkholderiales</taxon>
        <taxon>Sphaerotilaceae</taxon>
        <taxon>Ideonella</taxon>
    </lineage>
</organism>
<evidence type="ECO:0000256" key="2">
    <source>
        <dbReference type="SAM" id="Phobius"/>
    </source>
</evidence>
<dbReference type="RefSeq" id="WP_210805056.1">
    <property type="nucleotide sequence ID" value="NZ_JAGQDG010000001.1"/>
</dbReference>
<proteinExistence type="predicted"/>
<evidence type="ECO:0000256" key="1">
    <source>
        <dbReference type="SAM" id="Coils"/>
    </source>
</evidence>
<sequence length="364" mass="40037">MKAASFTPKRLQLALIALPMALATIYYTLIASDRYVSESIVAVGSASVASGSSPLAVGTGTSLAAYVDTLYLIDYIQSQAVLRELDTKLKLREHYSAPRADLLFRLWPSASQEWFQRYWKSRVELEFNDLNGLLKIRTQGFDPATAEAINLALLETCERFVNEFSRRIGREQMKFSEAELASASARLQAAKDKVVQFQSTHKVLDPQAQQTAANALTAELQATIARLEADLKNKQAFMQNDAPAVQAVRDQIAANRAQLEAEKARTTSAQAGDKIGALSVEFQNLQLQAAFAEDAYRSANTGLEAARIEASKKLKSLIVVGAPAKAETAEYPAKLYNLFTILVLCIIVYTVVRLMVAAIREHQD</sequence>
<keyword evidence="2" id="KW-0472">Membrane</keyword>
<keyword evidence="1" id="KW-0175">Coiled coil</keyword>
<keyword evidence="2" id="KW-1133">Transmembrane helix</keyword>
<keyword evidence="2" id="KW-0812">Transmembrane</keyword>
<reference evidence="3 4" key="1">
    <citation type="submission" date="2021-04" db="EMBL/GenBank/DDBJ databases">
        <title>The genome sequence of type strain Ideonella paludis KCTC 32238.</title>
        <authorList>
            <person name="Liu Y."/>
        </authorList>
    </citation>
    <scope>NUCLEOTIDE SEQUENCE [LARGE SCALE GENOMIC DNA]</scope>
    <source>
        <strain evidence="3 4">KCTC 32238</strain>
    </source>
</reference>
<accession>A0ABS5DRK9</accession>
<dbReference type="EMBL" id="JAGQDG010000001">
    <property type="protein sequence ID" value="MBQ0933773.1"/>
    <property type="molecule type" value="Genomic_DNA"/>
</dbReference>
<dbReference type="InterPro" id="IPR050445">
    <property type="entry name" value="Bact_polysacc_biosynth/exp"/>
</dbReference>